<dbReference type="InterPro" id="IPR027417">
    <property type="entry name" value="P-loop_NTPase"/>
</dbReference>
<dbReference type="RefSeq" id="WP_184627481.1">
    <property type="nucleotide sequence ID" value="NZ_JACHCC010000010.1"/>
</dbReference>
<keyword evidence="2" id="KW-0547">Nucleotide-binding</keyword>
<evidence type="ECO:0000313" key="7">
    <source>
        <dbReference type="EMBL" id="MBB6501591.1"/>
    </source>
</evidence>
<dbReference type="GO" id="GO:0016887">
    <property type="term" value="F:ATP hydrolysis activity"/>
    <property type="evidence" value="ECO:0007669"/>
    <property type="project" value="InterPro"/>
</dbReference>
<dbReference type="Proteomes" id="UP000521017">
    <property type="component" value="Unassembled WGS sequence"/>
</dbReference>
<keyword evidence="4" id="KW-1278">Translocase</keyword>
<dbReference type="GO" id="GO:0005524">
    <property type="term" value="F:ATP binding"/>
    <property type="evidence" value="ECO:0007669"/>
    <property type="project" value="UniProtKB-KW"/>
</dbReference>
<keyword evidence="3 7" id="KW-0067">ATP-binding</keyword>
<dbReference type="EMBL" id="JACHCC010000010">
    <property type="protein sequence ID" value="MBB6501591.1"/>
    <property type="molecule type" value="Genomic_DNA"/>
</dbReference>
<dbReference type="InterPro" id="IPR003593">
    <property type="entry name" value="AAA+_ATPase"/>
</dbReference>
<comment type="function">
    <text evidence="5">Part of the ABC transporter complex HmuTUV involved in hemin import. Responsible for energy coupling to the transport system.</text>
</comment>
<keyword evidence="1" id="KW-0813">Transport</keyword>
<evidence type="ECO:0000256" key="4">
    <source>
        <dbReference type="ARBA" id="ARBA00022967"/>
    </source>
</evidence>
<dbReference type="AlphaFoldDB" id="A0A7X0J5P8"/>
<dbReference type="PROSITE" id="PS50893">
    <property type="entry name" value="ABC_TRANSPORTER_2"/>
    <property type="match status" value="1"/>
</dbReference>
<protein>
    <submittedName>
        <fullName evidence="7">Iron complex transport system ATP-binding protein</fullName>
    </submittedName>
</protein>
<evidence type="ECO:0000256" key="3">
    <source>
        <dbReference type="ARBA" id="ARBA00022840"/>
    </source>
</evidence>
<evidence type="ECO:0000313" key="8">
    <source>
        <dbReference type="Proteomes" id="UP000521017"/>
    </source>
</evidence>
<dbReference type="Pfam" id="PF00005">
    <property type="entry name" value="ABC_tran"/>
    <property type="match status" value="1"/>
</dbReference>
<dbReference type="PANTHER" id="PTHR42794:SF1">
    <property type="entry name" value="HEMIN IMPORT ATP-BINDING PROTEIN HMUV"/>
    <property type="match status" value="1"/>
</dbReference>
<dbReference type="InterPro" id="IPR003439">
    <property type="entry name" value="ABC_transporter-like_ATP-bd"/>
</dbReference>
<dbReference type="Gene3D" id="3.40.50.300">
    <property type="entry name" value="P-loop containing nucleotide triphosphate hydrolases"/>
    <property type="match status" value="1"/>
</dbReference>
<dbReference type="PANTHER" id="PTHR42794">
    <property type="entry name" value="HEMIN IMPORT ATP-BINDING PROTEIN HMUV"/>
    <property type="match status" value="1"/>
</dbReference>
<sequence>MAGQKILLQTSGLTVGYRSGRNQSKAVAGPLDLTLYAGQMICLLGPNGCGKSTLLRTISGLQEPIEGRIELEEKNLRQMKPSQIAQKISLVLTDNVRSANLDVYSLIALGRYPYSGWLGILTDHDKLVIDQAIKATGTGAFLGRKIDSLSDGECQKVMLARAMAQDTPLIILDEPTAHLDLPSRIQLMRLLHQLAKETDKAILLSTHELDLALQVADRIWLMSSGGRLDAGLPEELVLNGAFQHAFNKDEIEFDAATGTFNIHYAGKQTISVTGDSTAAFWTRKALIRNGFSISAAAEKKLTVSGEDNHPVWEVDDNGKRAVYTTLREFLDTIKI</sequence>
<comment type="caution">
    <text evidence="7">The sequence shown here is derived from an EMBL/GenBank/DDBJ whole genome shotgun (WGS) entry which is preliminary data.</text>
</comment>
<evidence type="ECO:0000256" key="2">
    <source>
        <dbReference type="ARBA" id="ARBA00022741"/>
    </source>
</evidence>
<organism evidence="7 8">
    <name type="scientific">Pedobacter cryoconitis</name>
    <dbReference type="NCBI Taxonomy" id="188932"/>
    <lineage>
        <taxon>Bacteria</taxon>
        <taxon>Pseudomonadati</taxon>
        <taxon>Bacteroidota</taxon>
        <taxon>Sphingobacteriia</taxon>
        <taxon>Sphingobacteriales</taxon>
        <taxon>Sphingobacteriaceae</taxon>
        <taxon>Pedobacter</taxon>
    </lineage>
</organism>
<evidence type="ECO:0000256" key="5">
    <source>
        <dbReference type="ARBA" id="ARBA00037066"/>
    </source>
</evidence>
<dbReference type="SUPFAM" id="SSF52540">
    <property type="entry name" value="P-loop containing nucleoside triphosphate hydrolases"/>
    <property type="match status" value="1"/>
</dbReference>
<proteinExistence type="predicted"/>
<dbReference type="SMART" id="SM00382">
    <property type="entry name" value="AAA"/>
    <property type="match status" value="1"/>
</dbReference>
<reference evidence="7 8" key="1">
    <citation type="submission" date="2020-08" db="EMBL/GenBank/DDBJ databases">
        <title>Genomic Encyclopedia of Type Strains, Phase IV (KMG-V): Genome sequencing to study the core and pangenomes of soil and plant-associated prokaryotes.</title>
        <authorList>
            <person name="Whitman W."/>
        </authorList>
    </citation>
    <scope>NUCLEOTIDE SEQUENCE [LARGE SCALE GENOMIC DNA]</scope>
    <source>
        <strain evidence="7 8">M2T3</strain>
    </source>
</reference>
<accession>A0A7X0J5P8</accession>
<dbReference type="CDD" id="cd03214">
    <property type="entry name" value="ABC_Iron-Siderophores_B12_Hemin"/>
    <property type="match status" value="1"/>
</dbReference>
<feature type="domain" description="ABC transporter" evidence="6">
    <location>
        <begin position="8"/>
        <end position="249"/>
    </location>
</feature>
<evidence type="ECO:0000256" key="1">
    <source>
        <dbReference type="ARBA" id="ARBA00022448"/>
    </source>
</evidence>
<gene>
    <name evidence="7" type="ORF">HDF25_003766</name>
</gene>
<evidence type="ECO:0000259" key="6">
    <source>
        <dbReference type="PROSITE" id="PS50893"/>
    </source>
</evidence>
<name>A0A7X0J5P8_9SPHI</name>